<dbReference type="EMBL" id="HBIN01013264">
    <property type="protein sequence ID" value="CAE0439852.1"/>
    <property type="molecule type" value="Transcribed_RNA"/>
</dbReference>
<dbReference type="PROSITE" id="PS00108">
    <property type="entry name" value="PROTEIN_KINASE_ST"/>
    <property type="match status" value="1"/>
</dbReference>
<feature type="domain" description="Protein kinase" evidence="11">
    <location>
        <begin position="9"/>
        <end position="273"/>
    </location>
</feature>
<dbReference type="PROSITE" id="PS00107">
    <property type="entry name" value="PROTEIN_KINASE_ATP"/>
    <property type="match status" value="1"/>
</dbReference>
<organism evidence="12">
    <name type="scientific">Aplanochytrium stocchinoi</name>
    <dbReference type="NCBI Taxonomy" id="215587"/>
    <lineage>
        <taxon>Eukaryota</taxon>
        <taxon>Sar</taxon>
        <taxon>Stramenopiles</taxon>
        <taxon>Bigyra</taxon>
        <taxon>Labyrinthulomycetes</taxon>
        <taxon>Thraustochytrida</taxon>
        <taxon>Thraustochytriidae</taxon>
        <taxon>Aplanochytrium</taxon>
    </lineage>
</organism>
<evidence type="ECO:0000256" key="2">
    <source>
        <dbReference type="ARBA" id="ARBA00022527"/>
    </source>
</evidence>
<evidence type="ECO:0000313" key="12">
    <source>
        <dbReference type="EMBL" id="CAE0439852.1"/>
    </source>
</evidence>
<dbReference type="InterPro" id="IPR008271">
    <property type="entry name" value="Ser/Thr_kinase_AS"/>
</dbReference>
<keyword evidence="4 8" id="KW-0547">Nucleotide-binding</keyword>
<dbReference type="SUPFAM" id="SSF56112">
    <property type="entry name" value="Protein kinase-like (PK-like)"/>
    <property type="match status" value="1"/>
</dbReference>
<dbReference type="Gene3D" id="1.10.510.10">
    <property type="entry name" value="Transferase(Phosphotransferase) domain 1"/>
    <property type="match status" value="1"/>
</dbReference>
<dbReference type="InterPro" id="IPR000719">
    <property type="entry name" value="Prot_kinase_dom"/>
</dbReference>
<dbReference type="FunFam" id="3.30.200.20:FF:000538">
    <property type="entry name" value="Putative Casein kinase I"/>
    <property type="match status" value="1"/>
</dbReference>
<evidence type="ECO:0000256" key="8">
    <source>
        <dbReference type="PROSITE-ProRule" id="PRU10141"/>
    </source>
</evidence>
<dbReference type="SMART" id="SM00220">
    <property type="entry name" value="S_TKc"/>
    <property type="match status" value="1"/>
</dbReference>
<evidence type="ECO:0000256" key="4">
    <source>
        <dbReference type="ARBA" id="ARBA00022741"/>
    </source>
</evidence>
<dbReference type="Pfam" id="PF00069">
    <property type="entry name" value="Pkinase"/>
    <property type="match status" value="1"/>
</dbReference>
<evidence type="ECO:0000256" key="5">
    <source>
        <dbReference type="ARBA" id="ARBA00022777"/>
    </source>
</evidence>
<evidence type="ECO:0000256" key="10">
    <source>
        <dbReference type="SAM" id="MobiDB-lite"/>
    </source>
</evidence>
<feature type="region of interest" description="Disordered" evidence="10">
    <location>
        <begin position="326"/>
        <end position="375"/>
    </location>
</feature>
<gene>
    <name evidence="12" type="ORF">ASTO00021_LOCUS10015</name>
</gene>
<sequence>MERRVGKKYRLGRKIGSGSFGDVFLGTDVTTGEDVAIKLEKIRTKHPQLLYESKLYRVLQGGIGIPYMRWFGVETHYNVLVTDLLGPSLEDLFNACSRTFSSFCVMKIGEQLISRIEYMHAKHFIHRDIKPDNFLVGRGRRANLLYIIDFGLSKRFRHPKTRQHMPYREGKNLTGTPRYASINNHLGVEQSRRDDMESIGYVLVYFARGSLPWQGLKANTKKQKYQKIMDKKMSVSISALCKDLPEELRKYLDYCRSLRFEDKPNYPYLRALFKDAIDSGKYGDPNQEFDWMKMSSRASSFQSGSQAGVAQGVTAEKTDGAVDASAAVDSSGAARYPASGQVRQYSEMDIDNRGTNNDDNIYVSRAPAVSRDNYG</sequence>
<dbReference type="GO" id="GO:0004674">
    <property type="term" value="F:protein serine/threonine kinase activity"/>
    <property type="evidence" value="ECO:0007669"/>
    <property type="project" value="UniProtKB-KW"/>
</dbReference>
<feature type="binding site" evidence="8">
    <location>
        <position position="38"/>
    </location>
    <ligand>
        <name>ATP</name>
        <dbReference type="ChEBI" id="CHEBI:30616"/>
    </ligand>
</feature>
<dbReference type="FunFam" id="1.10.510.10:FF:001244">
    <property type="entry name" value="Putative casein kinase I"/>
    <property type="match status" value="1"/>
</dbReference>
<proteinExistence type="inferred from homology"/>
<dbReference type="AlphaFoldDB" id="A0A7S3PEL0"/>
<comment type="similarity">
    <text evidence="9">Belongs to the protein kinase superfamily.</text>
</comment>
<keyword evidence="3" id="KW-0808">Transferase</keyword>
<dbReference type="PROSITE" id="PS50011">
    <property type="entry name" value="PROTEIN_KINASE_DOM"/>
    <property type="match status" value="1"/>
</dbReference>
<dbReference type="InterPro" id="IPR011009">
    <property type="entry name" value="Kinase-like_dom_sf"/>
</dbReference>
<accession>A0A7S3PEL0</accession>
<evidence type="ECO:0000256" key="3">
    <source>
        <dbReference type="ARBA" id="ARBA00022679"/>
    </source>
</evidence>
<reference evidence="12" key="1">
    <citation type="submission" date="2021-01" db="EMBL/GenBank/DDBJ databases">
        <authorList>
            <person name="Corre E."/>
            <person name="Pelletier E."/>
            <person name="Niang G."/>
            <person name="Scheremetjew M."/>
            <person name="Finn R."/>
            <person name="Kale V."/>
            <person name="Holt S."/>
            <person name="Cochrane G."/>
            <person name="Meng A."/>
            <person name="Brown T."/>
            <person name="Cohen L."/>
        </authorList>
    </citation>
    <scope>NUCLEOTIDE SEQUENCE</scope>
    <source>
        <strain evidence="12">GSBS06</strain>
    </source>
</reference>
<dbReference type="EC" id="2.7.11.1" evidence="1"/>
<dbReference type="InterPro" id="IPR050235">
    <property type="entry name" value="CK1_Ser-Thr_kinase"/>
</dbReference>
<dbReference type="InterPro" id="IPR017441">
    <property type="entry name" value="Protein_kinase_ATP_BS"/>
</dbReference>
<dbReference type="GO" id="GO:0005524">
    <property type="term" value="F:ATP binding"/>
    <property type="evidence" value="ECO:0007669"/>
    <property type="project" value="UniProtKB-UniRule"/>
</dbReference>
<evidence type="ECO:0000256" key="1">
    <source>
        <dbReference type="ARBA" id="ARBA00012513"/>
    </source>
</evidence>
<evidence type="ECO:0000256" key="9">
    <source>
        <dbReference type="RuleBase" id="RU000304"/>
    </source>
</evidence>
<keyword evidence="5" id="KW-0418">Kinase</keyword>
<name>A0A7S3PEL0_9STRA</name>
<evidence type="ECO:0000256" key="6">
    <source>
        <dbReference type="ARBA" id="ARBA00022840"/>
    </source>
</evidence>
<evidence type="ECO:0000256" key="7">
    <source>
        <dbReference type="ARBA" id="ARBA00023860"/>
    </source>
</evidence>
<evidence type="ECO:0000259" key="11">
    <source>
        <dbReference type="PROSITE" id="PS50011"/>
    </source>
</evidence>
<dbReference type="PANTHER" id="PTHR11909">
    <property type="entry name" value="CASEIN KINASE-RELATED"/>
    <property type="match status" value="1"/>
</dbReference>
<protein>
    <recommendedName>
        <fullName evidence="7">Casein kinase I</fullName>
        <ecNumber evidence="1">2.7.11.1</ecNumber>
    </recommendedName>
</protein>
<keyword evidence="2 9" id="KW-0723">Serine/threonine-protein kinase</keyword>
<keyword evidence="6 8" id="KW-0067">ATP-binding</keyword>